<dbReference type="InterPro" id="IPR012906">
    <property type="entry name" value="PaaX-like_N"/>
</dbReference>
<gene>
    <name evidence="5" type="ORF">ACFOWE_28045</name>
</gene>
<dbReference type="Proteomes" id="UP001595850">
    <property type="component" value="Unassembled WGS sequence"/>
</dbReference>
<organism evidence="5 6">
    <name type="scientific">Planomonospora corallina</name>
    <dbReference type="NCBI Taxonomy" id="1806052"/>
    <lineage>
        <taxon>Bacteria</taxon>
        <taxon>Bacillati</taxon>
        <taxon>Actinomycetota</taxon>
        <taxon>Actinomycetes</taxon>
        <taxon>Streptosporangiales</taxon>
        <taxon>Streptosporangiaceae</taxon>
        <taxon>Planomonospora</taxon>
    </lineage>
</organism>
<reference evidence="6" key="1">
    <citation type="journal article" date="2019" name="Int. J. Syst. Evol. Microbiol.">
        <title>The Global Catalogue of Microorganisms (GCM) 10K type strain sequencing project: providing services to taxonomists for standard genome sequencing and annotation.</title>
        <authorList>
            <consortium name="The Broad Institute Genomics Platform"/>
            <consortium name="The Broad Institute Genome Sequencing Center for Infectious Disease"/>
            <person name="Wu L."/>
            <person name="Ma J."/>
        </authorList>
    </citation>
    <scope>NUCLEOTIDE SEQUENCE [LARGE SCALE GENOMIC DNA]</scope>
    <source>
        <strain evidence="6">TBRC 4489</strain>
    </source>
</reference>
<accession>A0ABV8II86</accession>
<dbReference type="InterPro" id="IPR013225">
    <property type="entry name" value="PaaX_C"/>
</dbReference>
<dbReference type="PANTHER" id="PTHR30319">
    <property type="entry name" value="PHENYLACETIC ACID REGULATOR-RELATED TRANSCRIPTIONAL REPRESSOR"/>
    <property type="match status" value="1"/>
</dbReference>
<dbReference type="EMBL" id="JBHSBM010000040">
    <property type="protein sequence ID" value="MFC4062173.1"/>
    <property type="molecule type" value="Genomic_DNA"/>
</dbReference>
<comment type="caution">
    <text evidence="5">The sequence shown here is derived from an EMBL/GenBank/DDBJ whole genome shotgun (WGS) entry which is preliminary data.</text>
</comment>
<dbReference type="Gene3D" id="1.10.10.10">
    <property type="entry name" value="Winged helix-like DNA-binding domain superfamily/Winged helix DNA-binding domain"/>
    <property type="match status" value="1"/>
</dbReference>
<sequence length="331" mass="35924">MAGGHEEGREGDRGDGRVEVPTRTLVEGMVREDGTVDAAELYAVAETLGMTDQQVRLCVKRLAAEGQLIQEGRGRRALLRVTGDAHRSIAPNAAFMRHMYRQDRGQAPWDGVWHLVAFAVPESARSARDALREAIVGLGGAPVHGGLYVSANAWEELVEAEAGRVGVAGSVTFLTSSDLRVGGERDPRALASRLWRLDRIARAHERLSAVAEPRLARLRDPAPLPREEVLTIAIELAAEFGRAVEPDPLLPPELLPQPWPGVRARDLVARCWAELPRRADSARAPRLFRLYDDVVREIVRAGDSYRGASTRSAPGTASQTSGVGPIRSPSA</sequence>
<feature type="domain" description="Transcriptional repressor PaaX-like C-terminal" evidence="3">
    <location>
        <begin position="195"/>
        <end position="280"/>
    </location>
</feature>
<feature type="compositionally biased region" description="Polar residues" evidence="1">
    <location>
        <begin position="307"/>
        <end position="322"/>
    </location>
</feature>
<dbReference type="InterPro" id="IPR036388">
    <property type="entry name" value="WH-like_DNA-bd_sf"/>
</dbReference>
<dbReference type="RefSeq" id="WP_377293026.1">
    <property type="nucleotide sequence ID" value="NZ_JBHSBM010000040.1"/>
</dbReference>
<dbReference type="InterPro" id="IPR048846">
    <property type="entry name" value="PaaX-like_central"/>
</dbReference>
<dbReference type="Pfam" id="PF20803">
    <property type="entry name" value="PaaX_M"/>
    <property type="match status" value="1"/>
</dbReference>
<feature type="domain" description="Transcriptional repressor PaaX-like central Cas2-like" evidence="4">
    <location>
        <begin position="107"/>
        <end position="185"/>
    </location>
</feature>
<dbReference type="Gene3D" id="1.20.58.1460">
    <property type="match status" value="1"/>
</dbReference>
<feature type="region of interest" description="Disordered" evidence="1">
    <location>
        <begin position="305"/>
        <end position="331"/>
    </location>
</feature>
<keyword evidence="6" id="KW-1185">Reference proteome</keyword>
<dbReference type="Pfam" id="PF08223">
    <property type="entry name" value="PaaX_C"/>
    <property type="match status" value="1"/>
</dbReference>
<dbReference type="PANTHER" id="PTHR30319:SF1">
    <property type="entry name" value="TRANSCRIPTIONAL REPRESSOR PAAX"/>
    <property type="match status" value="1"/>
</dbReference>
<dbReference type="Gene3D" id="3.30.70.2650">
    <property type="match status" value="1"/>
</dbReference>
<protein>
    <submittedName>
        <fullName evidence="5">PaaX family transcriptional regulator C-terminal domain-containing protein</fullName>
    </submittedName>
</protein>
<evidence type="ECO:0000313" key="5">
    <source>
        <dbReference type="EMBL" id="MFC4062173.1"/>
    </source>
</evidence>
<dbReference type="Pfam" id="PF07848">
    <property type="entry name" value="PaaX"/>
    <property type="match status" value="1"/>
</dbReference>
<evidence type="ECO:0000259" key="2">
    <source>
        <dbReference type="Pfam" id="PF07848"/>
    </source>
</evidence>
<feature type="domain" description="Transcriptional repressor PaaX-like N-terminal" evidence="2">
    <location>
        <begin position="28"/>
        <end position="82"/>
    </location>
</feature>
<evidence type="ECO:0000256" key="1">
    <source>
        <dbReference type="SAM" id="MobiDB-lite"/>
    </source>
</evidence>
<evidence type="ECO:0000259" key="4">
    <source>
        <dbReference type="Pfam" id="PF20803"/>
    </source>
</evidence>
<evidence type="ECO:0000259" key="3">
    <source>
        <dbReference type="Pfam" id="PF08223"/>
    </source>
</evidence>
<name>A0ABV8II86_9ACTN</name>
<proteinExistence type="predicted"/>
<evidence type="ECO:0000313" key="6">
    <source>
        <dbReference type="Proteomes" id="UP001595850"/>
    </source>
</evidence>